<dbReference type="GO" id="GO:0005938">
    <property type="term" value="C:cell cortex"/>
    <property type="evidence" value="ECO:0007669"/>
    <property type="project" value="UniProtKB-SubCell"/>
</dbReference>
<dbReference type="GO" id="GO:0007186">
    <property type="term" value="P:G protein-coupled receptor signaling pathway"/>
    <property type="evidence" value="ECO:0000318"/>
    <property type="project" value="GO_Central"/>
</dbReference>
<dbReference type="OrthoDB" id="5585685at2759"/>
<gene>
    <name evidence="6" type="primary">WBGene00097113</name>
</gene>
<dbReference type="GO" id="GO:0072697">
    <property type="term" value="P:protein localization to cell cortex"/>
    <property type="evidence" value="ECO:0007669"/>
    <property type="project" value="EnsemblMetazoa"/>
</dbReference>
<keyword evidence="3" id="KW-0963">Cytoplasm</keyword>
<dbReference type="PANTHER" id="PTHR12425:SF5">
    <property type="entry name" value="SYNEMBRYN"/>
    <property type="match status" value="1"/>
</dbReference>
<dbReference type="InterPro" id="IPR019318">
    <property type="entry name" value="Gua_nucleotide_exch_fac_Ric8"/>
</dbReference>
<accession>A0A2A6CBG5</accession>
<sequence length="523" mass="59346">MESILTKENLVEWEGMDEGQLTIKVAKTAEVAAKQMEFSYDSEFKRSLASVMCKRWPNASSSLRKGFCIILRCLCREKKVIDCLLSRDLMENVIGSTGLPSCCEADLPEEERIEAVKCLINAFFHHKPSINVFIELQSMNGLSAATVKEKDAEKRYLLLHLIFVVSARSDQAQDQWRGDGPLVHLLCEEALKWEKVRYFGDIFHWDFNFYIFLPKNADESLKVLFNLFCHCGGKGDEAIFEECLQMARKLLLTVPRGSSQIQNAVNLLGCLPINIEFFYPKLEEGESREFSFDDRSMKVAQVIMDDLEDRLSNEKWEGVEILGTYFTFLIISSSASKSVRRYCRMKIMPPLHAVDVERPPERGDTMRNKIIRVIQSSSQPKELASQFLYVLSKRSVPRLIKYTGLGNAAGLLANSGLLGRINEGRRASDSEDSETEDYREVEEKVNPVTGYVREERPDPMADMSEEQKMYEAEKLMSAMDRLMGEGFIKPGTIGPDGKPMEVSHVLELVKNAKTPEGSDDDSD</sequence>
<dbReference type="PANTHER" id="PTHR12425">
    <property type="entry name" value="SYNEMBRYN"/>
    <property type="match status" value="1"/>
</dbReference>
<keyword evidence="4" id="KW-0344">Guanine-nucleotide releasing factor</keyword>
<keyword evidence="5" id="KW-0143">Chaperone</keyword>
<accession>A0A8R1U7K0</accession>
<dbReference type="InterPro" id="IPR016024">
    <property type="entry name" value="ARM-type_fold"/>
</dbReference>
<dbReference type="GO" id="GO:0001965">
    <property type="term" value="F:G-protein alpha-subunit binding"/>
    <property type="evidence" value="ECO:0000318"/>
    <property type="project" value="GO_Central"/>
</dbReference>
<reference evidence="6" key="2">
    <citation type="submission" date="2022-06" db="UniProtKB">
        <authorList>
            <consortium name="EnsemblMetazoa"/>
        </authorList>
    </citation>
    <scope>IDENTIFICATION</scope>
    <source>
        <strain evidence="6">PS312</strain>
    </source>
</reference>
<dbReference type="GO" id="GO:0005818">
    <property type="term" value="C:aster"/>
    <property type="evidence" value="ECO:0007669"/>
    <property type="project" value="EnsemblMetazoa"/>
</dbReference>
<proteinExistence type="inferred from homology"/>
<dbReference type="GO" id="GO:0005737">
    <property type="term" value="C:cytoplasm"/>
    <property type="evidence" value="ECO:0000318"/>
    <property type="project" value="GO_Central"/>
</dbReference>
<dbReference type="SUPFAM" id="SSF48371">
    <property type="entry name" value="ARM repeat"/>
    <property type="match status" value="1"/>
</dbReference>
<evidence type="ECO:0000256" key="4">
    <source>
        <dbReference type="ARBA" id="ARBA00022658"/>
    </source>
</evidence>
<keyword evidence="7" id="KW-1185">Reference proteome</keyword>
<evidence type="ECO:0000256" key="2">
    <source>
        <dbReference type="ARBA" id="ARBA00009049"/>
    </source>
</evidence>
<dbReference type="GO" id="GO:2000114">
    <property type="term" value="P:regulation of establishment of cell polarity"/>
    <property type="evidence" value="ECO:0007669"/>
    <property type="project" value="EnsemblMetazoa"/>
</dbReference>
<protein>
    <submittedName>
        <fullName evidence="6">Ric-8</fullName>
    </submittedName>
</protein>
<dbReference type="InterPro" id="IPR008376">
    <property type="entry name" value="Chaperone_Ric-8_A/B"/>
</dbReference>
<dbReference type="GO" id="GO:0060259">
    <property type="term" value="P:regulation of feeding behavior"/>
    <property type="evidence" value="ECO:0007669"/>
    <property type="project" value="EnsemblMetazoa"/>
</dbReference>
<dbReference type="GO" id="GO:0005828">
    <property type="term" value="C:kinetochore microtubule"/>
    <property type="evidence" value="ECO:0007669"/>
    <property type="project" value="EnsemblMetazoa"/>
</dbReference>
<evidence type="ECO:0000313" key="7">
    <source>
        <dbReference type="Proteomes" id="UP000005239"/>
    </source>
</evidence>
<comment type="subcellular location">
    <subcellularLocation>
        <location evidence="1">Cytoplasm</location>
        <location evidence="1">Cell cortex</location>
    </subcellularLocation>
</comment>
<dbReference type="PRINTS" id="PR01802">
    <property type="entry name" value="SYNEMBRYN"/>
</dbReference>
<organism evidence="6 7">
    <name type="scientific">Pristionchus pacificus</name>
    <name type="common">Parasitic nematode worm</name>
    <dbReference type="NCBI Taxonomy" id="54126"/>
    <lineage>
        <taxon>Eukaryota</taxon>
        <taxon>Metazoa</taxon>
        <taxon>Ecdysozoa</taxon>
        <taxon>Nematoda</taxon>
        <taxon>Chromadorea</taxon>
        <taxon>Rhabditida</taxon>
        <taxon>Rhabditina</taxon>
        <taxon>Diplogasteromorpha</taxon>
        <taxon>Diplogasteroidea</taxon>
        <taxon>Neodiplogasteridae</taxon>
        <taxon>Pristionchus</taxon>
    </lineage>
</organism>
<dbReference type="Proteomes" id="UP000005239">
    <property type="component" value="Unassembled WGS sequence"/>
</dbReference>
<dbReference type="AlphaFoldDB" id="A0A2A6CBG5"/>
<evidence type="ECO:0000256" key="3">
    <source>
        <dbReference type="ARBA" id="ARBA00022490"/>
    </source>
</evidence>
<evidence type="ECO:0000256" key="1">
    <source>
        <dbReference type="ARBA" id="ARBA00004544"/>
    </source>
</evidence>
<evidence type="ECO:0000256" key="5">
    <source>
        <dbReference type="ARBA" id="ARBA00023186"/>
    </source>
</evidence>
<name>A0A2A6CBG5_PRIPA</name>
<evidence type="ECO:0000313" key="6">
    <source>
        <dbReference type="EnsemblMetazoa" id="PPA07559.1"/>
    </source>
</evidence>
<comment type="similarity">
    <text evidence="2">Belongs to the synembryn family.</text>
</comment>
<dbReference type="Pfam" id="PF10165">
    <property type="entry name" value="Ric8"/>
    <property type="match status" value="1"/>
</dbReference>
<dbReference type="GO" id="GO:0005085">
    <property type="term" value="F:guanyl-nucleotide exchange factor activity"/>
    <property type="evidence" value="ECO:0000318"/>
    <property type="project" value="GO_Central"/>
</dbReference>
<dbReference type="EnsemblMetazoa" id="PPA07559.1">
    <property type="protein sequence ID" value="PPA07559.1"/>
    <property type="gene ID" value="WBGene00097113"/>
</dbReference>
<reference evidence="7" key="1">
    <citation type="journal article" date="2008" name="Nat. Genet.">
        <title>The Pristionchus pacificus genome provides a unique perspective on nematode lifestyle and parasitism.</title>
        <authorList>
            <person name="Dieterich C."/>
            <person name="Clifton S.W."/>
            <person name="Schuster L.N."/>
            <person name="Chinwalla A."/>
            <person name="Delehaunty K."/>
            <person name="Dinkelacker I."/>
            <person name="Fulton L."/>
            <person name="Fulton R."/>
            <person name="Godfrey J."/>
            <person name="Minx P."/>
            <person name="Mitreva M."/>
            <person name="Roeseler W."/>
            <person name="Tian H."/>
            <person name="Witte H."/>
            <person name="Yang S.P."/>
            <person name="Wilson R.K."/>
            <person name="Sommer R.J."/>
        </authorList>
    </citation>
    <scope>NUCLEOTIDE SEQUENCE [LARGE SCALE GENOMIC DNA]</scope>
    <source>
        <strain evidence="7">PS312</strain>
    </source>
</reference>